<dbReference type="RefSeq" id="WP_050433516.1">
    <property type="nucleotide sequence ID" value="NZ_CP012159.1"/>
</dbReference>
<keyword evidence="1" id="KW-0285">Flavoprotein</keyword>
<dbReference type="Proteomes" id="UP000067626">
    <property type="component" value="Chromosome"/>
</dbReference>
<dbReference type="GO" id="GO:0004791">
    <property type="term" value="F:thioredoxin-disulfide reductase (NADPH) activity"/>
    <property type="evidence" value="ECO:0007669"/>
    <property type="project" value="UniProtKB-EC"/>
</dbReference>
<dbReference type="PANTHER" id="PTHR48105">
    <property type="entry name" value="THIOREDOXIN REDUCTASE 1-RELATED-RELATED"/>
    <property type="match status" value="1"/>
</dbReference>
<dbReference type="EC" id="1.8.1.9" evidence="4"/>
<feature type="domain" description="FAD/NAD(P)-binding" evidence="3">
    <location>
        <begin position="197"/>
        <end position="277"/>
    </location>
</feature>
<dbReference type="EMBL" id="CP012159">
    <property type="protein sequence ID" value="AKT41786.1"/>
    <property type="molecule type" value="Genomic_DNA"/>
</dbReference>
<name>A0A0K1ELT1_CHOCO</name>
<evidence type="ECO:0000313" key="5">
    <source>
        <dbReference type="Proteomes" id="UP000067626"/>
    </source>
</evidence>
<dbReference type="STRING" id="52.CMC5_059970"/>
<feature type="domain" description="FAD/NAD(P)-binding" evidence="3">
    <location>
        <begin position="4"/>
        <end position="143"/>
    </location>
</feature>
<evidence type="ECO:0000259" key="3">
    <source>
        <dbReference type="Pfam" id="PF07992"/>
    </source>
</evidence>
<evidence type="ECO:0000313" key="4">
    <source>
        <dbReference type="EMBL" id="AKT41786.1"/>
    </source>
</evidence>
<dbReference type="SUPFAM" id="SSF51905">
    <property type="entry name" value="FAD/NAD(P)-binding domain"/>
    <property type="match status" value="1"/>
</dbReference>
<protein>
    <submittedName>
        <fullName evidence="4">Thioredoxin reductase</fullName>
        <ecNumber evidence="4">1.8.1.9</ecNumber>
    </submittedName>
</protein>
<dbReference type="OrthoDB" id="9806179at2"/>
<dbReference type="AlphaFoldDB" id="A0A0K1ELT1"/>
<dbReference type="PRINTS" id="PR00368">
    <property type="entry name" value="FADPNR"/>
</dbReference>
<dbReference type="InterPro" id="IPR036188">
    <property type="entry name" value="FAD/NAD-bd_sf"/>
</dbReference>
<dbReference type="Pfam" id="PF07992">
    <property type="entry name" value="Pyr_redox_2"/>
    <property type="match status" value="2"/>
</dbReference>
<accession>A0A0K1ELT1</accession>
<keyword evidence="2 4" id="KW-0560">Oxidoreductase</keyword>
<dbReference type="InterPro" id="IPR023753">
    <property type="entry name" value="FAD/NAD-binding_dom"/>
</dbReference>
<dbReference type="Gene3D" id="3.50.50.60">
    <property type="entry name" value="FAD/NAD(P)-binding domain"/>
    <property type="match status" value="2"/>
</dbReference>
<organism evidence="4 5">
    <name type="scientific">Chondromyces crocatus</name>
    <dbReference type="NCBI Taxonomy" id="52"/>
    <lineage>
        <taxon>Bacteria</taxon>
        <taxon>Pseudomonadati</taxon>
        <taxon>Myxococcota</taxon>
        <taxon>Polyangia</taxon>
        <taxon>Polyangiales</taxon>
        <taxon>Polyangiaceae</taxon>
        <taxon>Chondromyces</taxon>
    </lineage>
</organism>
<dbReference type="PRINTS" id="PR00469">
    <property type="entry name" value="PNDRDTASEII"/>
</dbReference>
<dbReference type="KEGG" id="ccro:CMC5_059970"/>
<gene>
    <name evidence="4" type="ORF">CMC5_059970</name>
</gene>
<keyword evidence="5" id="KW-1185">Reference proteome</keyword>
<dbReference type="InterPro" id="IPR050097">
    <property type="entry name" value="Ferredoxin-NADP_redctase_2"/>
</dbReference>
<evidence type="ECO:0000256" key="1">
    <source>
        <dbReference type="ARBA" id="ARBA00022630"/>
    </source>
</evidence>
<sequence length="302" mass="32448">MNQDVVIVGGGPAGLSAALTLGRSLKKVLLCDGGIPRNAAAAEMHNFVTRDGTPPREFRRIAREQLAAYESVTLRDGLVVDVVREGEFLRVTMDDGASHLTRRVLLTVGVVDVMPDIPGARELWGHSIAQCPYCHGFEVRGLPWGVVATSAPLAEHALLLTGWTDDLVVFSEGVELPPDILDRLSRARVRVEPRRIRRLLGEKMLEAIELEDGHQVARRMLFLRPAQRPAPLVERLGLALDEHGVVRVDAQQQSSMPGVSVAGDASTMMQAAIASASAGTLAAAFLNLGLTVEAAGRRASVP</sequence>
<proteinExistence type="predicted"/>
<reference evidence="4 5" key="1">
    <citation type="submission" date="2015-07" db="EMBL/GenBank/DDBJ databases">
        <title>Genome analysis of myxobacterium Chondromyces crocatus Cm c5 reveals a high potential for natural compound synthesis and the genetic basis for the loss of fruiting body formation.</title>
        <authorList>
            <person name="Zaburannyi N."/>
            <person name="Bunk B."/>
            <person name="Maier J."/>
            <person name="Overmann J."/>
            <person name="Mueller R."/>
        </authorList>
    </citation>
    <scope>NUCLEOTIDE SEQUENCE [LARGE SCALE GENOMIC DNA]</scope>
    <source>
        <strain evidence="4 5">Cm c5</strain>
    </source>
</reference>
<evidence type="ECO:0000256" key="2">
    <source>
        <dbReference type="ARBA" id="ARBA00023002"/>
    </source>
</evidence>